<dbReference type="Proteomes" id="UP001054857">
    <property type="component" value="Unassembled WGS sequence"/>
</dbReference>
<evidence type="ECO:0000313" key="3">
    <source>
        <dbReference type="Proteomes" id="UP001054857"/>
    </source>
</evidence>
<keyword evidence="3" id="KW-1185">Reference proteome</keyword>
<sequence>MVTNPPYSGDHKERALEICLRSQRPWALLLPNYVATKAYFSELLTATATPASQRPFFLTPRVRYSYDHPEGTGHAESPFFSIWYVGLGPLTEAVYGACRTRLAGAGAAPEAGAGVAASAGAGDKASKQPGSGKQLPGSDGKQGAGAAGGPKARGAGEGAGSSSAAASAAGAASWDVSLARSVDALKQAGAVPTARRLNPKQRLRLKQQRQQQGQAGGKGKS</sequence>
<reference evidence="2 3" key="1">
    <citation type="journal article" date="2021" name="Sci. Rep.">
        <title>Genome sequencing of the multicellular alga Astrephomene provides insights into convergent evolution of germ-soma differentiation.</title>
        <authorList>
            <person name="Yamashita S."/>
            <person name="Yamamoto K."/>
            <person name="Matsuzaki R."/>
            <person name="Suzuki S."/>
            <person name="Yamaguchi H."/>
            <person name="Hirooka S."/>
            <person name="Minakuchi Y."/>
            <person name="Miyagishima S."/>
            <person name="Kawachi M."/>
            <person name="Toyoda A."/>
            <person name="Nozaki H."/>
        </authorList>
    </citation>
    <scope>NUCLEOTIDE SEQUENCE [LARGE SCALE GENOMIC DNA]</scope>
    <source>
        <strain evidence="2 3">NIES-4017</strain>
    </source>
</reference>
<dbReference type="AlphaFoldDB" id="A0AAD3DP62"/>
<evidence type="ECO:0000256" key="1">
    <source>
        <dbReference type="SAM" id="MobiDB-lite"/>
    </source>
</evidence>
<comment type="caution">
    <text evidence="2">The sequence shown here is derived from an EMBL/GenBank/DDBJ whole genome shotgun (WGS) entry which is preliminary data.</text>
</comment>
<protein>
    <submittedName>
        <fullName evidence="2">Uncharacterized protein</fullName>
    </submittedName>
</protein>
<dbReference type="PANTHER" id="PTHR39444">
    <property type="entry name" value="SITE-SPECIFIC DNA-METHYLTRANSFERASE (ADENINE-SPECIFIC)"/>
    <property type="match status" value="1"/>
</dbReference>
<dbReference type="PANTHER" id="PTHR39444:SF3">
    <property type="entry name" value="SITE-SPECIFIC DNA-METHYLTRANSFERASE (ADENINE-SPECIFIC)"/>
    <property type="match status" value="1"/>
</dbReference>
<evidence type="ECO:0000313" key="2">
    <source>
        <dbReference type="EMBL" id="GFR45479.1"/>
    </source>
</evidence>
<feature type="region of interest" description="Disordered" evidence="1">
    <location>
        <begin position="119"/>
        <end position="166"/>
    </location>
</feature>
<name>A0AAD3DP62_9CHLO</name>
<proteinExistence type="predicted"/>
<feature type="region of interest" description="Disordered" evidence="1">
    <location>
        <begin position="187"/>
        <end position="221"/>
    </location>
</feature>
<accession>A0AAD3DP62</accession>
<feature type="compositionally biased region" description="Basic residues" evidence="1">
    <location>
        <begin position="197"/>
        <end position="207"/>
    </location>
</feature>
<gene>
    <name evidence="2" type="ORF">Agub_g6822</name>
</gene>
<dbReference type="EMBL" id="BMAR01000010">
    <property type="protein sequence ID" value="GFR45479.1"/>
    <property type="molecule type" value="Genomic_DNA"/>
</dbReference>
<organism evidence="2 3">
    <name type="scientific">Astrephomene gubernaculifera</name>
    <dbReference type="NCBI Taxonomy" id="47775"/>
    <lineage>
        <taxon>Eukaryota</taxon>
        <taxon>Viridiplantae</taxon>
        <taxon>Chlorophyta</taxon>
        <taxon>core chlorophytes</taxon>
        <taxon>Chlorophyceae</taxon>
        <taxon>CS clade</taxon>
        <taxon>Chlamydomonadales</taxon>
        <taxon>Astrephomenaceae</taxon>
        <taxon>Astrephomene</taxon>
    </lineage>
</organism>